<dbReference type="Proteomes" id="UP000595038">
    <property type="component" value="Chromosome"/>
</dbReference>
<dbReference type="EMBL" id="CP065647">
    <property type="protein sequence ID" value="QPR72024.1"/>
    <property type="molecule type" value="Genomic_DNA"/>
</dbReference>
<name>A0AB37GLN2_BACLI</name>
<organism evidence="1 2">
    <name type="scientific">Bacillus licheniformis</name>
    <dbReference type="NCBI Taxonomy" id="1402"/>
    <lineage>
        <taxon>Bacteria</taxon>
        <taxon>Bacillati</taxon>
        <taxon>Bacillota</taxon>
        <taxon>Bacilli</taxon>
        <taxon>Bacillales</taxon>
        <taxon>Bacillaceae</taxon>
        <taxon>Bacillus</taxon>
    </lineage>
</organism>
<dbReference type="AlphaFoldDB" id="A0AB37GLN2"/>
<evidence type="ECO:0000313" key="2">
    <source>
        <dbReference type="Proteomes" id="UP000595038"/>
    </source>
</evidence>
<dbReference type="Pfam" id="PF17448">
    <property type="entry name" value="YqaH"/>
    <property type="match status" value="1"/>
</dbReference>
<accession>A0AB37GLN2</accession>
<dbReference type="InterPro" id="IPR020278">
    <property type="entry name" value="YqaH-like"/>
</dbReference>
<protein>
    <submittedName>
        <fullName evidence="1">Uncharacterized protein</fullName>
    </submittedName>
</protein>
<evidence type="ECO:0000313" key="1">
    <source>
        <dbReference type="EMBL" id="QPR72024.1"/>
    </source>
</evidence>
<sequence>MNLNHFLKSDREKAQRLYGSMQYMVFDLLIPALENGDFVGCKEIAESIAQHSNDLKKMEHPEKVVQLNEIASEFFKRGIDVECVKPPTRRIH</sequence>
<proteinExistence type="predicted"/>
<dbReference type="RefSeq" id="WP_016885865.1">
    <property type="nucleotide sequence ID" value="NZ_CP035228.1"/>
</dbReference>
<gene>
    <name evidence="1" type="ORF">I6G80_19725</name>
</gene>
<reference evidence="1 2" key="1">
    <citation type="submission" date="2020-12" db="EMBL/GenBank/DDBJ databases">
        <title>FDA dAtabase for Regulatory Grade micrObial Sequences (FDA-ARGOS): Supporting development and validation of Infectious Disease Dx tests.</title>
        <authorList>
            <person name="Nelson B."/>
            <person name="Plummer A."/>
            <person name="Tallon L."/>
            <person name="Sadzewicz L."/>
            <person name="Zhao X."/>
            <person name="Boylan J."/>
            <person name="Ott S."/>
            <person name="Bowen H."/>
            <person name="Vavikolanu K."/>
            <person name="Mehta A."/>
            <person name="Aluvathingal J."/>
            <person name="Nadendla S."/>
            <person name="Myers T."/>
            <person name="Yan Y."/>
            <person name="Sichtig H."/>
        </authorList>
    </citation>
    <scope>NUCLEOTIDE SEQUENCE [LARGE SCALE GENOMIC DNA]</scope>
    <source>
        <strain evidence="1 2">FDAARGOS_923</strain>
    </source>
</reference>